<comment type="caution">
    <text evidence="1">The sequence shown here is derived from an EMBL/GenBank/DDBJ whole genome shotgun (WGS) entry which is preliminary data.</text>
</comment>
<feature type="non-terminal residue" evidence="1">
    <location>
        <position position="1"/>
    </location>
</feature>
<protein>
    <submittedName>
        <fullName evidence="1">Uncharacterized protein</fullName>
    </submittedName>
</protein>
<evidence type="ECO:0000313" key="2">
    <source>
        <dbReference type="Proteomes" id="UP000194266"/>
    </source>
</evidence>
<organism evidence="1 2">
    <name type="scientific">Streptomyces pharetrae CZA14</name>
    <dbReference type="NCBI Taxonomy" id="1144883"/>
    <lineage>
        <taxon>Bacteria</taxon>
        <taxon>Bacillati</taxon>
        <taxon>Actinomycetota</taxon>
        <taxon>Actinomycetes</taxon>
        <taxon>Kitasatosporales</taxon>
        <taxon>Streptomycetaceae</taxon>
        <taxon>Streptomyces</taxon>
    </lineage>
</organism>
<accession>A0ABX3Y840</accession>
<dbReference type="Proteomes" id="UP000194266">
    <property type="component" value="Unassembled WGS sequence"/>
</dbReference>
<proteinExistence type="predicted"/>
<sequence length="156" mass="17522">YHGRLSDAELRELLAPLPVLPLALHRRDVHALGAPVDVPAPGTYRWLEHGPAGAAARAEEGRWVRGTGEALAYLARRLVEDPVALRRHTEDLWAAARHHQYRLDDDEEAVAAWGELARSLRFAVQSADRGRPRPTLITRAFDRIEQAHAERREVAL</sequence>
<reference evidence="1 2" key="1">
    <citation type="submission" date="2016-12" db="EMBL/GenBank/DDBJ databases">
        <title>Genome Mining:The Detection of Biosynthetic Gene Clusters to Aid in the Expression of Curamycin A produced by Streptomyces sp. strain CZA14.</title>
        <authorList>
            <person name="Durrell K.A."/>
            <person name="Kirby B.M."/>
            <person name="Khan W."/>
            <person name="Mthethwa T."/>
            <person name="Le Roes-Hill M."/>
        </authorList>
    </citation>
    <scope>NUCLEOTIDE SEQUENCE [LARGE SCALE GENOMIC DNA]</scope>
    <source>
        <strain evidence="1 2">CZA14</strain>
    </source>
</reference>
<keyword evidence="2" id="KW-1185">Reference proteome</keyword>
<evidence type="ECO:0000313" key="1">
    <source>
        <dbReference type="EMBL" id="OSZ56028.1"/>
    </source>
</evidence>
<gene>
    <name evidence="1" type="ORF">OQI_35260</name>
</gene>
<name>A0ABX3Y840_9ACTN</name>
<dbReference type="EMBL" id="MRYD01000362">
    <property type="protein sequence ID" value="OSZ56028.1"/>
    <property type="molecule type" value="Genomic_DNA"/>
</dbReference>